<sequence>MKSKVEPLVNLNINPCKMCMPMGSATAFYGLKNTMTILHGSQGCATYIRRHMATHYNEPVDIASSSLTEEGTVYGGSGNLKKGLKNLIELYHPDIIGVMTTCLAETIGEDVPGILNEFQEENPQYKDITLIPCSSPGYGGSQYDGYFSALHAIVSSIEMEGTKNNLVNVLTAPISPADTRYIKAMLKLFGIEAILLPDLSENLDGEHDKEYNRLPHHGTHISQLKKMGGAKLTLELCSFERKNSVAEYLQNTYGVPYVRLSLPVGLRDTDAFLKALSDISKLPIPEELNKERGRYLDSMIDSHKYNASGRAAVFGEPDQVYSTVRLMCECGILPVVCATGAACPELLKKVAPEIEKLRNLYLTEAYKIADKADFKDIEAMMIECKANVMVGNSDGRRIAEDLKLPLVRRGFPIHDHVGGQRLKMLGYEGSMEYMDEISNYLIDTIETSFRETLYNSYYKDTLIDTKEMEVKPMIDSREEEMKRKTLEHPCYNCKGHKFARIHLPVAPACNVQCKYCVRKFDCPNESRPGVTSVILTPEEGLSRYLAVKEKMPNLTVVGIAGPGEALENWESVKSLFEQIRAHDPKVTFCLSTNGLKLPLYAEELARLSVSHVTVTLNAVDPHISGQMYQYIRFMGKEYTGDAAGAIMVANQLAGIRLLIANGILVKVNIVTVKGINDSHVPEVVKVVKSLGCFITNIMQMIPVEGSAFEQVEPISNKRLTEIRKECEEIMPQMYHCQHCRADAVGTLTDDKSIELKGFLQEEAKDSQPVKTHYRFAVASKSGVIVDTHFGHAKEFYLYDYLNGEVRFAGKKKVEQYCIGEEHCEEKEDKMESIMNAIKGCNGVIAMRIGMEPSKKLAELGIKPVNTYDMIEDAVKKAAAAM</sequence>
<dbReference type="Pfam" id="PF00148">
    <property type="entry name" value="Oxidored_nitro"/>
    <property type="match status" value="1"/>
</dbReference>
<dbReference type="Pfam" id="PF04055">
    <property type="entry name" value="Radical_SAM"/>
    <property type="match status" value="1"/>
</dbReference>
<dbReference type="InterPro" id="IPR006638">
    <property type="entry name" value="Elp3/MiaA/NifB-like_rSAM"/>
</dbReference>
<keyword evidence="5" id="KW-0949">S-adenosyl-L-methionine</keyword>
<dbReference type="InterPro" id="IPR000385">
    <property type="entry name" value="MoaA_NifB_PqqE_Fe-S-bd_CS"/>
</dbReference>
<feature type="domain" description="Radical SAM core" evidence="13">
    <location>
        <begin position="491"/>
        <end position="740"/>
    </location>
</feature>
<dbReference type="InterPro" id="IPR000318">
    <property type="entry name" value="Nase_comp1_CS"/>
</dbReference>
<evidence type="ECO:0000256" key="3">
    <source>
        <dbReference type="ARBA" id="ARBA00021702"/>
    </source>
</evidence>
<dbReference type="Gene3D" id="3.30.420.130">
    <property type="entry name" value="Dinitrogenase iron-molybdenum cofactor biosynthesis domain"/>
    <property type="match status" value="1"/>
</dbReference>
<evidence type="ECO:0000256" key="6">
    <source>
        <dbReference type="ARBA" id="ARBA00022723"/>
    </source>
</evidence>
<keyword evidence="9 12" id="KW-0535">Nitrogen fixation</keyword>
<dbReference type="SUPFAM" id="SSF53807">
    <property type="entry name" value="Helical backbone' metal receptor"/>
    <property type="match status" value="1"/>
</dbReference>
<dbReference type="GO" id="GO:0016163">
    <property type="term" value="F:nitrogenase activity"/>
    <property type="evidence" value="ECO:0007669"/>
    <property type="project" value="InterPro"/>
</dbReference>
<dbReference type="GO" id="GO:0046872">
    <property type="term" value="F:metal ion binding"/>
    <property type="evidence" value="ECO:0007669"/>
    <property type="project" value="UniProtKB-KW"/>
</dbReference>
<accession>A0A419T2M8</accession>
<dbReference type="SMART" id="SM00729">
    <property type="entry name" value="Elp3"/>
    <property type="match status" value="1"/>
</dbReference>
<organism evidence="14 15">
    <name type="scientific">Lacrimispora algidixylanolytica</name>
    <dbReference type="NCBI Taxonomy" id="94868"/>
    <lineage>
        <taxon>Bacteria</taxon>
        <taxon>Bacillati</taxon>
        <taxon>Bacillota</taxon>
        <taxon>Clostridia</taxon>
        <taxon>Lachnospirales</taxon>
        <taxon>Lachnospiraceae</taxon>
        <taxon>Lacrimispora</taxon>
    </lineage>
</organism>
<evidence type="ECO:0000256" key="4">
    <source>
        <dbReference type="ARBA" id="ARBA00022485"/>
    </source>
</evidence>
<dbReference type="GO" id="GO:0032324">
    <property type="term" value="P:molybdopterin cofactor biosynthetic process"/>
    <property type="evidence" value="ECO:0007669"/>
    <property type="project" value="UniProtKB-ARBA"/>
</dbReference>
<dbReference type="InterPro" id="IPR058240">
    <property type="entry name" value="rSAM_sf"/>
</dbReference>
<dbReference type="PROSITE" id="PS51918">
    <property type="entry name" value="RADICAL_SAM"/>
    <property type="match status" value="1"/>
</dbReference>
<dbReference type="InterPro" id="IPR007197">
    <property type="entry name" value="rSAM"/>
</dbReference>
<dbReference type="SFLD" id="SFLDS00029">
    <property type="entry name" value="Radical_SAM"/>
    <property type="match status" value="1"/>
</dbReference>
<comment type="function">
    <text evidence="2">Involved in the biosynthesis of the iron-molybdenum cofactor (FeMo-co or M-cluster) found in the dinitrogenase enzyme of the nitrogenase complex in nitrogen-fixing microorganisms. NifB catalyzes the crucial step of radical SAM-dependent carbide insertion that occurs concomitant with the insertion of a 9th sulfur and the rearrangement/coupling of two [4Fe-4S] clusters into a [8Fe-9S-C] cluster, the precursor to the M-cluster.</text>
</comment>
<dbReference type="Gene3D" id="3.40.50.1980">
    <property type="entry name" value="Nitrogenase molybdenum iron protein domain"/>
    <property type="match status" value="3"/>
</dbReference>
<gene>
    <name evidence="14" type="ORF">BET01_19375</name>
</gene>
<evidence type="ECO:0000256" key="2">
    <source>
        <dbReference type="ARBA" id="ARBA00003522"/>
    </source>
</evidence>
<evidence type="ECO:0000256" key="9">
    <source>
        <dbReference type="ARBA" id="ARBA00023231"/>
    </source>
</evidence>
<evidence type="ECO:0000256" key="8">
    <source>
        <dbReference type="ARBA" id="ARBA00023014"/>
    </source>
</evidence>
<evidence type="ECO:0000256" key="1">
    <source>
        <dbReference type="ARBA" id="ARBA00001966"/>
    </source>
</evidence>
<evidence type="ECO:0000256" key="7">
    <source>
        <dbReference type="ARBA" id="ARBA00023004"/>
    </source>
</evidence>
<dbReference type="InterPro" id="IPR034165">
    <property type="entry name" value="NifB_C"/>
</dbReference>
<dbReference type="CDD" id="cd01335">
    <property type="entry name" value="Radical_SAM"/>
    <property type="match status" value="1"/>
</dbReference>
<reference evidence="14 15" key="1">
    <citation type="submission" date="2016-08" db="EMBL/GenBank/DDBJ databases">
        <title>A new outlook on sporulation: Clostridium algidixylanolyticum.</title>
        <authorList>
            <person name="Poppleton D.I."/>
            <person name="Gribaldo S."/>
        </authorList>
    </citation>
    <scope>NUCLEOTIDE SEQUENCE [LARGE SCALE GENOMIC DNA]</scope>
    <source>
        <strain evidence="14 15">SPL73</strain>
    </source>
</reference>
<evidence type="ECO:0000313" key="14">
    <source>
        <dbReference type="EMBL" id="RKD31689.1"/>
    </source>
</evidence>
<dbReference type="SFLD" id="SFLDF00281">
    <property type="entry name" value="FeMo_cofactor_biosynthesis_pro"/>
    <property type="match status" value="1"/>
</dbReference>
<dbReference type="PROSITE" id="PS00699">
    <property type="entry name" value="NITROGENASE_1_1"/>
    <property type="match status" value="1"/>
</dbReference>
<evidence type="ECO:0000313" key="15">
    <source>
        <dbReference type="Proteomes" id="UP000284277"/>
    </source>
</evidence>
<name>A0A419T2M8_9FIRM</name>
<dbReference type="GO" id="GO:0051539">
    <property type="term" value="F:4 iron, 4 sulfur cluster binding"/>
    <property type="evidence" value="ECO:0007669"/>
    <property type="project" value="UniProtKB-KW"/>
</dbReference>
<dbReference type="InterPro" id="IPR003731">
    <property type="entry name" value="Di-Nase_FeMo-co_biosynth"/>
</dbReference>
<dbReference type="PROSITE" id="PS01305">
    <property type="entry name" value="MOAA_NIFB_PQQE"/>
    <property type="match status" value="1"/>
</dbReference>
<evidence type="ECO:0000256" key="12">
    <source>
        <dbReference type="RuleBase" id="RU004021"/>
    </source>
</evidence>
<dbReference type="PANTHER" id="PTHR33712">
    <property type="entry name" value="LIGHT-INDEPENDENT PROTOCHLOROPHYLLIDE REDUCTASE SUBUNIT B"/>
    <property type="match status" value="1"/>
</dbReference>
<comment type="similarity">
    <text evidence="12">Belongs to the NifD/NifK/NifE/NifN family.</text>
</comment>
<comment type="caution">
    <text evidence="14">The sequence shown here is derived from an EMBL/GenBank/DDBJ whole genome shotgun (WGS) entry which is preliminary data.</text>
</comment>
<dbReference type="SUPFAM" id="SSF53146">
    <property type="entry name" value="Nitrogenase accessory factor-like"/>
    <property type="match status" value="1"/>
</dbReference>
<evidence type="ECO:0000256" key="11">
    <source>
        <dbReference type="ARBA" id="ARBA00032102"/>
    </source>
</evidence>
<dbReference type="CDD" id="cd00852">
    <property type="entry name" value="NifB"/>
    <property type="match status" value="1"/>
</dbReference>
<dbReference type="OrthoDB" id="9800746at2"/>
<evidence type="ECO:0000256" key="5">
    <source>
        <dbReference type="ARBA" id="ARBA00022691"/>
    </source>
</evidence>
<evidence type="ECO:0000259" key="13">
    <source>
        <dbReference type="PROSITE" id="PS51918"/>
    </source>
</evidence>
<dbReference type="Pfam" id="PF02579">
    <property type="entry name" value="Nitro_FeMo-Co"/>
    <property type="match status" value="1"/>
</dbReference>
<dbReference type="Gene3D" id="3.20.20.70">
    <property type="entry name" value="Aldolase class I"/>
    <property type="match status" value="1"/>
</dbReference>
<dbReference type="InterPro" id="IPR013785">
    <property type="entry name" value="Aldolase_TIM"/>
</dbReference>
<dbReference type="SFLD" id="SFLDG01067">
    <property type="entry name" value="SPASM/twitch_domain_containing"/>
    <property type="match status" value="1"/>
</dbReference>
<comment type="cofactor">
    <cofactor evidence="1">
        <name>[4Fe-4S] cluster</name>
        <dbReference type="ChEBI" id="CHEBI:49883"/>
    </cofactor>
</comment>
<dbReference type="EMBL" id="MCIA01000016">
    <property type="protein sequence ID" value="RKD31689.1"/>
    <property type="molecule type" value="Genomic_DNA"/>
</dbReference>
<evidence type="ECO:0000256" key="10">
    <source>
        <dbReference type="ARBA" id="ARBA00030926"/>
    </source>
</evidence>
<dbReference type="InterPro" id="IPR000510">
    <property type="entry name" value="Nase/OxRdtase_comp1"/>
</dbReference>
<keyword evidence="8" id="KW-0411">Iron-sulfur</keyword>
<dbReference type="InterPro" id="IPR036105">
    <property type="entry name" value="DiNase_FeMo-co_biosyn_sf"/>
</dbReference>
<dbReference type="SFLD" id="SFLDG01068">
    <property type="entry name" value="FeMo_cofactor_biosynthesis_pro"/>
    <property type="match status" value="1"/>
</dbReference>
<dbReference type="SUPFAM" id="SSF102114">
    <property type="entry name" value="Radical SAM enzymes"/>
    <property type="match status" value="1"/>
</dbReference>
<dbReference type="Gene3D" id="1.20.89.10">
    <property type="entry name" value="Nitrogenase Molybdenum-iron Protein, subunit B, domain 4"/>
    <property type="match status" value="1"/>
</dbReference>
<keyword evidence="4" id="KW-0004">4Fe-4S</keyword>
<dbReference type="RefSeq" id="WP_120196840.1">
    <property type="nucleotide sequence ID" value="NZ_MCIA01000016.1"/>
</dbReference>
<dbReference type="PANTHER" id="PTHR33712:SF7">
    <property type="entry name" value="LIGHT-INDEPENDENT PROTOCHLOROPHYLLIDE REDUCTASE SUBUNIT B"/>
    <property type="match status" value="1"/>
</dbReference>
<dbReference type="InterPro" id="IPR050152">
    <property type="entry name" value="ChlB/BchB/BchZ"/>
</dbReference>
<keyword evidence="6" id="KW-0479">Metal-binding</keyword>
<dbReference type="AlphaFoldDB" id="A0A419T2M8"/>
<keyword evidence="15" id="KW-1185">Reference proteome</keyword>
<dbReference type="Proteomes" id="UP000284277">
    <property type="component" value="Unassembled WGS sequence"/>
</dbReference>
<keyword evidence="7" id="KW-0408">Iron</keyword>
<protein>
    <recommendedName>
        <fullName evidence="3">FeMo cofactor biosynthesis protein NifB</fullName>
    </recommendedName>
    <alternativeName>
        <fullName evidence="11">Nitrogenase cofactor maturase NifB</fullName>
    </alternativeName>
    <alternativeName>
        <fullName evidence="10">Radical SAM assemblase NifB</fullName>
    </alternativeName>
</protein>
<proteinExistence type="inferred from homology"/>